<keyword evidence="4" id="KW-1185">Reference proteome</keyword>
<dbReference type="FunFam" id="3.40.50.1820:FF:000170">
    <property type="entry name" value="Alpha/beta-Hydrolases superfamily protein"/>
    <property type="match status" value="1"/>
</dbReference>
<proteinExistence type="predicted"/>
<comment type="caution">
    <text evidence="3">The sequence shown here is derived from an EMBL/GenBank/DDBJ whole genome shotgun (WGS) entry which is preliminary data.</text>
</comment>
<feature type="domain" description="Serine aminopeptidase S33" evidence="2">
    <location>
        <begin position="102"/>
        <end position="205"/>
    </location>
</feature>
<dbReference type="InterPro" id="IPR022742">
    <property type="entry name" value="Hydrolase_4"/>
</dbReference>
<evidence type="ECO:0000259" key="2">
    <source>
        <dbReference type="Pfam" id="PF12146"/>
    </source>
</evidence>
<dbReference type="PANTHER" id="PTHR42886:SF53">
    <property type="entry name" value="ALPHA_BETA-HYDROLASES SUPERFAMILY PROTEIN"/>
    <property type="match status" value="1"/>
</dbReference>
<evidence type="ECO:0000256" key="1">
    <source>
        <dbReference type="SAM" id="MobiDB-lite"/>
    </source>
</evidence>
<feature type="region of interest" description="Disordered" evidence="1">
    <location>
        <begin position="15"/>
        <end position="53"/>
    </location>
</feature>
<dbReference type="EMBL" id="JBJKBG010000003">
    <property type="protein sequence ID" value="KAL3744738.1"/>
    <property type="molecule type" value="Genomic_DNA"/>
</dbReference>
<dbReference type="Gene3D" id="3.40.50.1820">
    <property type="entry name" value="alpha/beta hydrolase"/>
    <property type="match status" value="1"/>
</dbReference>
<dbReference type="InterPro" id="IPR029058">
    <property type="entry name" value="AB_hydrolase_fold"/>
</dbReference>
<dbReference type="Proteomes" id="UP001634007">
    <property type="component" value="Unassembled WGS sequence"/>
</dbReference>
<gene>
    <name evidence="3" type="ORF">ACJRO7_013927</name>
</gene>
<dbReference type="AlphaFoldDB" id="A0ABD3KZ95"/>
<evidence type="ECO:0000313" key="3">
    <source>
        <dbReference type="EMBL" id="KAL3744738.1"/>
    </source>
</evidence>
<sequence>MIPISMTNACRLMPMQSPASNSFHLPPPPPPPPLLSIPSPSKNRRSPEIFLNRSPASNPKFAATLRMSQSTHNPVVQQQRVVIPNKHGEKLVGLLHETGSSEMVILCHGFRSRKERNTMVNLAAAFENEGISAFRFDFAGNGESEGTFEYGNYWREADDLRAVIEHFNGANRVTSAIVGHSKGGSVVLLYASKYNDIHIVVNVSGRYDLKGGIEERLGKDFMQRIKEDGFIDVENKSGTIIYHVTYEGLMDRLNTNMHEACLQIDKNCRVLTVHGSADEVIPVSDALEFAKIISNHRLQIIEGADHRYTSHQAELASIISSFIKKALEEDREKSSQ</sequence>
<dbReference type="PANTHER" id="PTHR42886">
    <property type="entry name" value="RE40534P-RELATED"/>
    <property type="match status" value="1"/>
</dbReference>
<accession>A0ABD3KZ95</accession>
<reference evidence="3 4" key="1">
    <citation type="submission" date="2024-11" db="EMBL/GenBank/DDBJ databases">
        <title>Chromosome-level genome assembly of Eucalyptus globulus Labill. provides insights into its genome evolution.</title>
        <authorList>
            <person name="Li X."/>
        </authorList>
    </citation>
    <scope>NUCLEOTIDE SEQUENCE [LARGE SCALE GENOMIC DNA]</scope>
    <source>
        <strain evidence="3">CL2024</strain>
        <tissue evidence="3">Fresh tender leaves</tissue>
    </source>
</reference>
<organism evidence="3 4">
    <name type="scientific">Eucalyptus globulus</name>
    <name type="common">Tasmanian blue gum</name>
    <dbReference type="NCBI Taxonomy" id="34317"/>
    <lineage>
        <taxon>Eukaryota</taxon>
        <taxon>Viridiplantae</taxon>
        <taxon>Streptophyta</taxon>
        <taxon>Embryophyta</taxon>
        <taxon>Tracheophyta</taxon>
        <taxon>Spermatophyta</taxon>
        <taxon>Magnoliopsida</taxon>
        <taxon>eudicotyledons</taxon>
        <taxon>Gunneridae</taxon>
        <taxon>Pentapetalae</taxon>
        <taxon>rosids</taxon>
        <taxon>malvids</taxon>
        <taxon>Myrtales</taxon>
        <taxon>Myrtaceae</taxon>
        <taxon>Myrtoideae</taxon>
        <taxon>Eucalypteae</taxon>
        <taxon>Eucalyptus</taxon>
    </lineage>
</organism>
<dbReference type="SUPFAM" id="SSF53474">
    <property type="entry name" value="alpha/beta-Hydrolases"/>
    <property type="match status" value="1"/>
</dbReference>
<evidence type="ECO:0000313" key="4">
    <source>
        <dbReference type="Proteomes" id="UP001634007"/>
    </source>
</evidence>
<dbReference type="Pfam" id="PF12146">
    <property type="entry name" value="Hydrolase_4"/>
    <property type="match status" value="1"/>
</dbReference>
<name>A0ABD3KZ95_EUCGL</name>
<feature type="compositionally biased region" description="Pro residues" evidence="1">
    <location>
        <begin position="25"/>
        <end position="35"/>
    </location>
</feature>
<protein>
    <recommendedName>
        <fullName evidence="2">Serine aminopeptidase S33 domain-containing protein</fullName>
    </recommendedName>
</protein>